<dbReference type="InterPro" id="IPR027417">
    <property type="entry name" value="P-loop_NTPase"/>
</dbReference>
<comment type="subcellular location">
    <subcellularLocation>
        <location evidence="7">Cytoplasm</location>
    </subcellularLocation>
</comment>
<dbReference type="FunFam" id="3.40.50.10050:FF:000001">
    <property type="entry name" value="Translation initiation factor IF-2"/>
    <property type="match status" value="1"/>
</dbReference>
<comment type="caution">
    <text evidence="7">Lacks conserved residue(s) required for the propagation of feature annotation.</text>
</comment>
<evidence type="ECO:0000256" key="9">
    <source>
        <dbReference type="SAM" id="MobiDB-lite"/>
    </source>
</evidence>
<dbReference type="Pfam" id="PF00009">
    <property type="entry name" value="GTP_EFTU"/>
    <property type="match status" value="1"/>
</dbReference>
<feature type="compositionally biased region" description="Basic and acidic residues" evidence="9">
    <location>
        <begin position="137"/>
        <end position="156"/>
    </location>
</feature>
<dbReference type="NCBIfam" id="TIGR00231">
    <property type="entry name" value="small_GTP"/>
    <property type="match status" value="1"/>
</dbReference>
<dbReference type="GO" id="GO:0003924">
    <property type="term" value="F:GTPase activity"/>
    <property type="evidence" value="ECO:0007669"/>
    <property type="project" value="UniProtKB-UniRule"/>
</dbReference>
<dbReference type="CDD" id="cd03702">
    <property type="entry name" value="IF2_mtIF2_II"/>
    <property type="match status" value="1"/>
</dbReference>
<dbReference type="GO" id="GO:0005737">
    <property type="term" value="C:cytoplasm"/>
    <property type="evidence" value="ECO:0007669"/>
    <property type="project" value="UniProtKB-SubCell"/>
</dbReference>
<evidence type="ECO:0000256" key="8">
    <source>
        <dbReference type="RuleBase" id="RU000644"/>
    </source>
</evidence>
<dbReference type="SUPFAM" id="SSF52156">
    <property type="entry name" value="Initiation factor IF2/eIF5b, domain 3"/>
    <property type="match status" value="1"/>
</dbReference>
<keyword evidence="4 7" id="KW-0547">Nucleotide-binding</keyword>
<dbReference type="InterPro" id="IPR044145">
    <property type="entry name" value="IF2_II"/>
</dbReference>
<dbReference type="InterPro" id="IPR023115">
    <property type="entry name" value="TIF_IF2_dom3"/>
</dbReference>
<evidence type="ECO:0000256" key="6">
    <source>
        <dbReference type="ARBA" id="ARBA00023134"/>
    </source>
</evidence>
<dbReference type="PRINTS" id="PR00315">
    <property type="entry name" value="ELONGATNFCT"/>
</dbReference>
<proteinExistence type="inferred from homology"/>
<keyword evidence="7" id="KW-0963">Cytoplasm</keyword>
<dbReference type="Gene3D" id="2.40.30.10">
    <property type="entry name" value="Translation factors"/>
    <property type="match status" value="2"/>
</dbReference>
<evidence type="ECO:0000256" key="1">
    <source>
        <dbReference type="ARBA" id="ARBA00007733"/>
    </source>
</evidence>
<dbReference type="NCBIfam" id="TIGR00487">
    <property type="entry name" value="IF-2"/>
    <property type="match status" value="1"/>
</dbReference>
<dbReference type="Gene3D" id="3.40.50.10050">
    <property type="entry name" value="Translation initiation factor IF- 2, domain 3"/>
    <property type="match status" value="1"/>
</dbReference>
<keyword evidence="3 7" id="KW-0396">Initiation factor</keyword>
<comment type="caution">
    <text evidence="11">The sequence shown here is derived from an EMBL/GenBank/DDBJ whole genome shotgun (WGS) entry which is preliminary data.</text>
</comment>
<evidence type="ECO:0000256" key="4">
    <source>
        <dbReference type="ARBA" id="ARBA00022741"/>
    </source>
</evidence>
<evidence type="ECO:0000256" key="2">
    <source>
        <dbReference type="ARBA" id="ARBA00020675"/>
    </source>
</evidence>
<accession>A0A2M7Z5W6</accession>
<dbReference type="InterPro" id="IPR000795">
    <property type="entry name" value="T_Tr_GTP-bd_dom"/>
</dbReference>
<name>A0A2M7Z5W6_9BACT</name>
<dbReference type="GO" id="GO:0003743">
    <property type="term" value="F:translation initiation factor activity"/>
    <property type="evidence" value="ECO:0007669"/>
    <property type="project" value="UniProtKB-UniRule"/>
</dbReference>
<dbReference type="SUPFAM" id="SSF50447">
    <property type="entry name" value="Translation proteins"/>
    <property type="match status" value="2"/>
</dbReference>
<feature type="binding site" evidence="7">
    <location>
        <begin position="282"/>
        <end position="285"/>
    </location>
    <ligand>
        <name>GTP</name>
        <dbReference type="ChEBI" id="CHEBI:37565"/>
    </ligand>
</feature>
<evidence type="ECO:0000256" key="7">
    <source>
        <dbReference type="HAMAP-Rule" id="MF_00100"/>
    </source>
</evidence>
<feature type="compositionally biased region" description="Polar residues" evidence="9">
    <location>
        <begin position="448"/>
        <end position="461"/>
    </location>
</feature>
<feature type="region of interest" description="Disordered" evidence="9">
    <location>
        <begin position="137"/>
        <end position="166"/>
    </location>
</feature>
<gene>
    <name evidence="7" type="primary">infB</name>
    <name evidence="11" type="ORF">CO137_03680</name>
</gene>
<dbReference type="PROSITE" id="PS51722">
    <property type="entry name" value="G_TR_2"/>
    <property type="match status" value="1"/>
</dbReference>
<dbReference type="CDD" id="cd01887">
    <property type="entry name" value="IF2_eIF5B"/>
    <property type="match status" value="1"/>
</dbReference>
<keyword evidence="5 7" id="KW-0648">Protein biosynthesis</keyword>
<dbReference type="InterPro" id="IPR053905">
    <property type="entry name" value="EF-G-like_DII"/>
</dbReference>
<dbReference type="AlphaFoldDB" id="A0A2M7Z5W6"/>
<dbReference type="PANTHER" id="PTHR43381">
    <property type="entry name" value="TRANSLATION INITIATION FACTOR IF-2-RELATED"/>
    <property type="match status" value="1"/>
</dbReference>
<feature type="binding site" evidence="7">
    <location>
        <begin position="176"/>
        <end position="183"/>
    </location>
    <ligand>
        <name>GTP</name>
        <dbReference type="ChEBI" id="CHEBI:37565"/>
    </ligand>
</feature>
<feature type="region of interest" description="Disordered" evidence="9">
    <location>
        <begin position="439"/>
        <end position="469"/>
    </location>
</feature>
<feature type="domain" description="Tr-type G" evidence="10">
    <location>
        <begin position="167"/>
        <end position="341"/>
    </location>
</feature>
<comment type="function">
    <text evidence="7 8">One of the essential components for the initiation of protein synthesis. Protects formylmethionyl-tRNA from spontaneous hydrolysis and promotes its binding to the 30S ribosomal subunits. Also involved in the hydrolysis of GTP during the formation of the 70S ribosomal complex.</text>
</comment>
<evidence type="ECO:0000256" key="5">
    <source>
        <dbReference type="ARBA" id="ARBA00022917"/>
    </source>
</evidence>
<dbReference type="HAMAP" id="MF_00100_B">
    <property type="entry name" value="IF_2_B"/>
    <property type="match status" value="1"/>
</dbReference>
<evidence type="ECO:0000256" key="3">
    <source>
        <dbReference type="ARBA" id="ARBA00022540"/>
    </source>
</evidence>
<dbReference type="Gene3D" id="3.40.50.300">
    <property type="entry name" value="P-loop containing nucleotide triphosphate hydrolases"/>
    <property type="match status" value="1"/>
</dbReference>
<dbReference type="Pfam" id="PF04760">
    <property type="entry name" value="IF2_N"/>
    <property type="match status" value="1"/>
</dbReference>
<dbReference type="Proteomes" id="UP000230843">
    <property type="component" value="Unassembled WGS sequence"/>
</dbReference>
<protein>
    <recommendedName>
        <fullName evidence="2 7">Translation initiation factor IF-2</fullName>
    </recommendedName>
</protein>
<dbReference type="Pfam" id="PF11987">
    <property type="entry name" value="IF-2"/>
    <property type="match status" value="1"/>
</dbReference>
<organism evidence="11 12">
    <name type="scientific">Candidatus Magasanikbacteria bacterium CG_4_9_14_3_um_filter_32_9</name>
    <dbReference type="NCBI Taxonomy" id="1974644"/>
    <lineage>
        <taxon>Bacteria</taxon>
        <taxon>Candidatus Magasanikiibacteriota</taxon>
    </lineage>
</organism>
<feature type="binding site" evidence="7">
    <location>
        <begin position="228"/>
        <end position="232"/>
    </location>
    <ligand>
        <name>GTP</name>
        <dbReference type="ChEBI" id="CHEBI:37565"/>
    </ligand>
</feature>
<dbReference type="InterPro" id="IPR006847">
    <property type="entry name" value="IF2_N"/>
</dbReference>
<dbReference type="InterPro" id="IPR009000">
    <property type="entry name" value="Transl_B-barrel_sf"/>
</dbReference>
<sequence length="675" mass="74484">MNVTELARRLRVRPQQLLEILPEYGFDVGKKAVKIDDKVANQIMRSWNSIRKEIEDKRRKEIEDKKREETELRKESGLSVALPDVMTVKDFSDRLNLPVTQVIVELMKNGILANQNQNIDYDTAGIMAEELGFSVQKEEGGKADEEKEKEREESLEKALAQNKNKEPRPPVVVVMGHVDHGKTKLLDTIREANIISGESGGITQHIGAYQTIWKDPKTKEQKPITFIDTPGHEAFTIMRSRGAQVADLAILVVAADDGVKPQTKEAIQIIKAAGLPFIVALNKIDKEAADLDRVKTELSQNGVNPEDWGGETPVVPISALTNLNIDKLLDILLLTADVNADKIQADPHIPAVGTIIESNLNKNIGAVATVLIQAGTLKIGDPLVINGEIYGKVRAMKDYKGDDLFEALPSTPAQIIGFKVSPVIGDVLDNTSAESATRIDIKQKKNEQTGAQQQSVATNSSGDDEDKKQKNSLNIVIKADMLGSLEAIIASLEKINHEEVGVKIVGKGLGNINESDVAKIEAKDGTIIGFHVKATPSTEELMREKGIKFLHFEIIYDLIDWVKDQLQFLLEKEKVVTEIGKLQVKAIFREEKHTATIGGLVVDGKIKKGARVRILKDDKIQGYGEITGLQSGKQDVKMVPAGSECGLRVQTKIKIEKDDILEIFVESIKDRELEF</sequence>
<dbReference type="InterPro" id="IPR036925">
    <property type="entry name" value="TIF_IF2_dom3_sf"/>
</dbReference>
<dbReference type="Pfam" id="PF22042">
    <property type="entry name" value="EF-G_D2"/>
    <property type="match status" value="1"/>
</dbReference>
<dbReference type="FunFam" id="3.40.50.300:FF:000019">
    <property type="entry name" value="Translation initiation factor IF-2"/>
    <property type="match status" value="1"/>
</dbReference>
<evidence type="ECO:0000313" key="12">
    <source>
        <dbReference type="Proteomes" id="UP000230843"/>
    </source>
</evidence>
<comment type="similarity">
    <text evidence="1 7 8">Belongs to the TRAFAC class translation factor GTPase superfamily. Classic translation factor GTPase family. IF-2 subfamily.</text>
</comment>
<evidence type="ECO:0000313" key="11">
    <source>
        <dbReference type="EMBL" id="PJA89544.1"/>
    </source>
</evidence>
<dbReference type="PANTHER" id="PTHR43381:SF4">
    <property type="entry name" value="EUKARYOTIC TRANSLATION INITIATION FACTOR 5B"/>
    <property type="match status" value="1"/>
</dbReference>
<dbReference type="GO" id="GO:0005525">
    <property type="term" value="F:GTP binding"/>
    <property type="evidence" value="ECO:0007669"/>
    <property type="project" value="UniProtKB-KW"/>
</dbReference>
<dbReference type="InterPro" id="IPR005225">
    <property type="entry name" value="Small_GTP-bd"/>
</dbReference>
<reference evidence="12" key="1">
    <citation type="submission" date="2017-09" db="EMBL/GenBank/DDBJ databases">
        <title>Depth-based differentiation of microbial function through sediment-hosted aquifers and enrichment of novel symbionts in the deep terrestrial subsurface.</title>
        <authorList>
            <person name="Probst A.J."/>
            <person name="Ladd B."/>
            <person name="Jarett J.K."/>
            <person name="Geller-Mcgrath D.E."/>
            <person name="Sieber C.M.K."/>
            <person name="Emerson J.B."/>
            <person name="Anantharaman K."/>
            <person name="Thomas B.C."/>
            <person name="Malmstrom R."/>
            <person name="Stieglmeier M."/>
            <person name="Klingl A."/>
            <person name="Woyke T."/>
            <person name="Ryan C.M."/>
            <person name="Banfield J.F."/>
        </authorList>
    </citation>
    <scope>NUCLEOTIDE SEQUENCE [LARGE SCALE GENOMIC DNA]</scope>
</reference>
<dbReference type="SUPFAM" id="SSF52540">
    <property type="entry name" value="P-loop containing nucleoside triphosphate hydrolases"/>
    <property type="match status" value="1"/>
</dbReference>
<keyword evidence="6 7" id="KW-0342">GTP-binding</keyword>
<dbReference type="InterPro" id="IPR000178">
    <property type="entry name" value="TF_IF2_bacterial-like"/>
</dbReference>
<dbReference type="EMBL" id="PFVJ01000079">
    <property type="protein sequence ID" value="PJA89544.1"/>
    <property type="molecule type" value="Genomic_DNA"/>
</dbReference>
<evidence type="ECO:0000259" key="10">
    <source>
        <dbReference type="PROSITE" id="PS51722"/>
    </source>
</evidence>
<dbReference type="InterPro" id="IPR015760">
    <property type="entry name" value="TIF_IF2"/>
</dbReference>